<dbReference type="AlphaFoldDB" id="A0A9X3C171"/>
<evidence type="ECO:0000313" key="2">
    <source>
        <dbReference type="Proteomes" id="UP001151133"/>
    </source>
</evidence>
<gene>
    <name evidence="1" type="ORF">OIU80_10945</name>
</gene>
<evidence type="ECO:0000313" key="1">
    <source>
        <dbReference type="EMBL" id="MCV9932800.1"/>
    </source>
</evidence>
<reference evidence="1" key="1">
    <citation type="submission" date="2022-10" db="EMBL/GenBank/DDBJ databases">
        <title>Two novel species of Flavobacterium.</title>
        <authorList>
            <person name="Liu Q."/>
            <person name="Xin Y.-H."/>
        </authorList>
    </citation>
    <scope>NUCLEOTIDE SEQUENCE</scope>
    <source>
        <strain evidence="1">LS1R47</strain>
    </source>
</reference>
<dbReference type="Proteomes" id="UP001151133">
    <property type="component" value="Unassembled WGS sequence"/>
</dbReference>
<proteinExistence type="predicted"/>
<organism evidence="1 2">
    <name type="scientific">Flavobacterium frigoritolerans</name>
    <dbReference type="NCBI Taxonomy" id="2987686"/>
    <lineage>
        <taxon>Bacteria</taxon>
        <taxon>Pseudomonadati</taxon>
        <taxon>Bacteroidota</taxon>
        <taxon>Flavobacteriia</taxon>
        <taxon>Flavobacteriales</taxon>
        <taxon>Flavobacteriaceae</taxon>
        <taxon>Flavobacterium</taxon>
    </lineage>
</organism>
<dbReference type="RefSeq" id="WP_264287043.1">
    <property type="nucleotide sequence ID" value="NZ_JAOZEV010000007.1"/>
</dbReference>
<protein>
    <submittedName>
        <fullName evidence="1">Uncharacterized protein</fullName>
    </submittedName>
</protein>
<accession>A0A9X3C171</accession>
<sequence>METKEVLVYDNQHGFSRFLKKQFGKEINFKVYKKFSSEDNFDNIQEEYSFIFFIVYSGEDLFDFIKLQRKGVPIVVCSFNKEVLYRFKNIEDISLLDISASREELINNFQMALHTHSETYVN</sequence>
<dbReference type="EMBL" id="JAOZEV010000007">
    <property type="protein sequence ID" value="MCV9932800.1"/>
    <property type="molecule type" value="Genomic_DNA"/>
</dbReference>
<comment type="caution">
    <text evidence="1">The sequence shown here is derived from an EMBL/GenBank/DDBJ whole genome shotgun (WGS) entry which is preliminary data.</text>
</comment>
<name>A0A9X3C171_9FLAO</name>
<keyword evidence="2" id="KW-1185">Reference proteome</keyword>